<evidence type="ECO:0000313" key="2">
    <source>
        <dbReference type="Proteomes" id="UP001162992"/>
    </source>
</evidence>
<organism evidence="1 2">
    <name type="scientific">Diphasiastrum complanatum</name>
    <name type="common">Issler's clubmoss</name>
    <name type="synonym">Lycopodium complanatum</name>
    <dbReference type="NCBI Taxonomy" id="34168"/>
    <lineage>
        <taxon>Eukaryota</taxon>
        <taxon>Viridiplantae</taxon>
        <taxon>Streptophyta</taxon>
        <taxon>Embryophyta</taxon>
        <taxon>Tracheophyta</taxon>
        <taxon>Lycopodiopsida</taxon>
        <taxon>Lycopodiales</taxon>
        <taxon>Lycopodiaceae</taxon>
        <taxon>Lycopodioideae</taxon>
        <taxon>Diphasiastrum</taxon>
    </lineage>
</organism>
<reference evidence="2" key="1">
    <citation type="journal article" date="2024" name="Proc. Natl. Acad. Sci. U.S.A.">
        <title>Extraordinary preservation of gene collinearity over three hundred million years revealed in homosporous lycophytes.</title>
        <authorList>
            <person name="Li C."/>
            <person name="Wickell D."/>
            <person name="Kuo L.Y."/>
            <person name="Chen X."/>
            <person name="Nie B."/>
            <person name="Liao X."/>
            <person name="Peng D."/>
            <person name="Ji J."/>
            <person name="Jenkins J."/>
            <person name="Williams M."/>
            <person name="Shu S."/>
            <person name="Plott C."/>
            <person name="Barry K."/>
            <person name="Rajasekar S."/>
            <person name="Grimwood J."/>
            <person name="Han X."/>
            <person name="Sun S."/>
            <person name="Hou Z."/>
            <person name="He W."/>
            <person name="Dai G."/>
            <person name="Sun C."/>
            <person name="Schmutz J."/>
            <person name="Leebens-Mack J.H."/>
            <person name="Li F.W."/>
            <person name="Wang L."/>
        </authorList>
    </citation>
    <scope>NUCLEOTIDE SEQUENCE [LARGE SCALE GENOMIC DNA]</scope>
    <source>
        <strain evidence="2">cv. PW_Plant_1</strain>
    </source>
</reference>
<keyword evidence="2" id="KW-1185">Reference proteome</keyword>
<comment type="caution">
    <text evidence="1">The sequence shown here is derived from an EMBL/GenBank/DDBJ whole genome shotgun (WGS) entry which is preliminary data.</text>
</comment>
<protein>
    <submittedName>
        <fullName evidence="1">Uncharacterized protein</fullName>
    </submittedName>
</protein>
<name>A0ACC2C1W2_DIPCM</name>
<gene>
    <name evidence="1" type="ORF">O6H91_12G053200</name>
</gene>
<dbReference type="Proteomes" id="UP001162992">
    <property type="component" value="Chromosome 12"/>
</dbReference>
<proteinExistence type="predicted"/>
<dbReference type="EMBL" id="CM055103">
    <property type="protein sequence ID" value="KAJ7536001.1"/>
    <property type="molecule type" value="Genomic_DNA"/>
</dbReference>
<evidence type="ECO:0000313" key="1">
    <source>
        <dbReference type="EMBL" id="KAJ7536001.1"/>
    </source>
</evidence>
<accession>A0ACC2C1W2</accession>
<sequence>MSKPQLLAFKAQFIQEKAMQKSCSEIAIGRKVEERQSEKSKVLQQLVEAKADVAEMKKRRAEDAKANAKVVAIFATQEHGWKIERKKLIQESELLKKQIDILHKQLESRAPEGKLICKNCKKRDTCIVNLKEQLGEKELELMVTIEEAKAEQIEKNEVINKLALAEVLSADLQERLAKEAEERESDFQKDQVLIIELRSKQQWMEKELQEALEKLEASNGQISEILSQKSKCEELVEEYREELAEYKEKMAVMMAEKSKLDALIKEYQPKSVKLQNDIVEKDEVISAMLNQANAEKGERHELSREIAQLTMQLRQTQTEKDRWKRIGTEWGYMNAQLELVKPIHCFEGGDAPEEDKLAEMQRLHDEKVRDVHVMYQTRIQELETQLRIYNEQLSQKENDILLQITEHESKYFKGDNIALNDVHRANNEIAQFDTSVEAEKARRKMQRSVARDLLIHNMQIKCDREIELEKWKKLYIASKSAVELLQMKNGESVLLAENAAFKDWVKTVKARQAAQLEEKHWHEIDSFTRQLRARDERIEAFRLQLLKMDEDLNEHKVERAILKSKLDHALEEKLKLHTRLQETTKELEKCKGEVSLVEIRGCNKAELEHTCHHDEREQADSSIESNVAKKGLQRKELKSDADFVKIPEVKSASSVWGEAKTTQNRRPKKSEIRFRPKTFARTFRKHEVLKYQLKDILVSEKDYGLGNALVNLKGEKNSEYFQPHRKLKKPYDLFVSYEEKSCTSEGSLIKMSSALLSSSDKGLKDQSRSPKHHDKQLQSETSFDFFNTSTSDSAENSPSFPDRNMKSRAKSKETIWGFLSKLRPAEDHGDLDSKIMQSMTNNNKKMELAIHGMTCLIAQDKHSSENSDGNTSRAAHTVGSNDTNQQTGSVHERYTETVLKLAKNMQKIEIELGHLEKLLSLKISYLTKGSTEIEDAGELCLTHLKRSLLKIIPALRRQSRGYQALLRMIGRLCKRVNLNYSLKLYSLPYSEAFPSILRLSLRETLDLQQNVNLAGQKLTMIQAQIEELSAACEEPEKIGLSIQKHLETLSASFKGVQHGLETKVFQLIANFEGASAHERRIQQ</sequence>